<gene>
    <name evidence="2" type="ORF">Taro_045559</name>
</gene>
<keyword evidence="3" id="KW-1185">Reference proteome</keyword>
<evidence type="ECO:0000313" key="3">
    <source>
        <dbReference type="Proteomes" id="UP000652761"/>
    </source>
</evidence>
<feature type="region of interest" description="Disordered" evidence="1">
    <location>
        <begin position="84"/>
        <end position="146"/>
    </location>
</feature>
<evidence type="ECO:0000313" key="2">
    <source>
        <dbReference type="EMBL" id="MQM12640.1"/>
    </source>
</evidence>
<protein>
    <submittedName>
        <fullName evidence="2">Uncharacterized protein</fullName>
    </submittedName>
</protein>
<name>A0A843X6M8_COLES</name>
<accession>A0A843X6M8</accession>
<proteinExistence type="predicted"/>
<dbReference type="Proteomes" id="UP000652761">
    <property type="component" value="Unassembled WGS sequence"/>
</dbReference>
<organism evidence="2 3">
    <name type="scientific">Colocasia esculenta</name>
    <name type="common">Wild taro</name>
    <name type="synonym">Arum esculentum</name>
    <dbReference type="NCBI Taxonomy" id="4460"/>
    <lineage>
        <taxon>Eukaryota</taxon>
        <taxon>Viridiplantae</taxon>
        <taxon>Streptophyta</taxon>
        <taxon>Embryophyta</taxon>
        <taxon>Tracheophyta</taxon>
        <taxon>Spermatophyta</taxon>
        <taxon>Magnoliopsida</taxon>
        <taxon>Liliopsida</taxon>
        <taxon>Araceae</taxon>
        <taxon>Aroideae</taxon>
        <taxon>Colocasieae</taxon>
        <taxon>Colocasia</taxon>
    </lineage>
</organism>
<dbReference type="AlphaFoldDB" id="A0A843X6M8"/>
<feature type="non-terminal residue" evidence="2">
    <location>
        <position position="146"/>
    </location>
</feature>
<evidence type="ECO:0000256" key="1">
    <source>
        <dbReference type="SAM" id="MobiDB-lite"/>
    </source>
</evidence>
<reference evidence="2" key="1">
    <citation type="submission" date="2017-07" db="EMBL/GenBank/DDBJ databases">
        <title>Taro Niue Genome Assembly and Annotation.</title>
        <authorList>
            <person name="Atibalentja N."/>
            <person name="Keating K."/>
            <person name="Fields C.J."/>
        </authorList>
    </citation>
    <scope>NUCLEOTIDE SEQUENCE</scope>
    <source>
        <strain evidence="2">Niue_2</strain>
        <tissue evidence="2">Leaf</tissue>
    </source>
</reference>
<sequence>GLCFPPPGSGGLQLCIALDRHLTPAQHTHTRLSSISPANHLTSPHIKSADPRLLQPAASSSRAHTIHSPSLACIAPGPSTFFPPTHIHSPASNQLVRLSSKPPLHTGDPHPTALPKLQPPGRLQLQELPGASSHSTATAPRSGLIE</sequence>
<comment type="caution">
    <text evidence="2">The sequence shown here is derived from an EMBL/GenBank/DDBJ whole genome shotgun (WGS) entry which is preliminary data.</text>
</comment>
<dbReference type="EMBL" id="NMUH01005387">
    <property type="protein sequence ID" value="MQM12640.1"/>
    <property type="molecule type" value="Genomic_DNA"/>
</dbReference>